<keyword evidence="1" id="KW-1133">Transmembrane helix</keyword>
<organism evidence="2 4">
    <name type="scientific">Trichinella pseudospiralis</name>
    <name type="common">Parasitic roundworm</name>
    <dbReference type="NCBI Taxonomy" id="6337"/>
    <lineage>
        <taxon>Eukaryota</taxon>
        <taxon>Metazoa</taxon>
        <taxon>Ecdysozoa</taxon>
        <taxon>Nematoda</taxon>
        <taxon>Enoplea</taxon>
        <taxon>Dorylaimia</taxon>
        <taxon>Trichinellida</taxon>
        <taxon>Trichinellidae</taxon>
        <taxon>Trichinella</taxon>
    </lineage>
</organism>
<dbReference type="AlphaFoldDB" id="A0A0V1EY34"/>
<keyword evidence="1" id="KW-0812">Transmembrane</keyword>
<gene>
    <name evidence="2" type="ORF">T4A_7595</name>
    <name evidence="3" type="ORF">T4C_11885</name>
</gene>
<accession>A0A0V1EY34</accession>
<feature type="transmembrane region" description="Helical" evidence="1">
    <location>
        <begin position="169"/>
        <end position="188"/>
    </location>
</feature>
<dbReference type="Proteomes" id="UP000054632">
    <property type="component" value="Unassembled WGS sequence"/>
</dbReference>
<name>A0A0V1EY34_TRIPS</name>
<dbReference type="EMBL" id="JYDV01000001">
    <property type="protein sequence ID" value="KRZ46069.1"/>
    <property type="molecule type" value="Genomic_DNA"/>
</dbReference>
<evidence type="ECO:0000313" key="4">
    <source>
        <dbReference type="Proteomes" id="UP000054632"/>
    </source>
</evidence>
<proteinExistence type="predicted"/>
<protein>
    <submittedName>
        <fullName evidence="2">Uncharacterized protein</fullName>
    </submittedName>
</protein>
<evidence type="ECO:0000313" key="2">
    <source>
        <dbReference type="EMBL" id="KRY78874.1"/>
    </source>
</evidence>
<reference evidence="4 5" key="1">
    <citation type="submission" date="2015-01" db="EMBL/GenBank/DDBJ databases">
        <title>Evolution of Trichinella species and genotypes.</title>
        <authorList>
            <person name="Korhonen P.K."/>
            <person name="Edoardo P."/>
            <person name="Giuseppe L.R."/>
            <person name="Gasser R.B."/>
        </authorList>
    </citation>
    <scope>NUCLEOTIDE SEQUENCE [LARGE SCALE GENOMIC DNA]</scope>
    <source>
        <strain evidence="2">ISS13</strain>
        <strain evidence="3">ISS176</strain>
    </source>
</reference>
<feature type="transmembrane region" description="Helical" evidence="1">
    <location>
        <begin position="114"/>
        <end position="135"/>
    </location>
</feature>
<evidence type="ECO:0000256" key="1">
    <source>
        <dbReference type="SAM" id="Phobius"/>
    </source>
</evidence>
<evidence type="ECO:0000313" key="3">
    <source>
        <dbReference type="EMBL" id="KRZ46069.1"/>
    </source>
</evidence>
<comment type="caution">
    <text evidence="2">The sequence shown here is derived from an EMBL/GenBank/DDBJ whole genome shotgun (WGS) entry which is preliminary data.</text>
</comment>
<dbReference type="EMBL" id="JYDR01000003">
    <property type="protein sequence ID" value="KRY78874.1"/>
    <property type="molecule type" value="Genomic_DNA"/>
</dbReference>
<dbReference type="Proteomes" id="UP000054826">
    <property type="component" value="Unassembled WGS sequence"/>
</dbReference>
<sequence length="259" mass="29905">MHLRRCPSRDTFACTSGFDSSQWCIIDCVLGAILIQRHLVLKAEAYAIETCHWRKIELVTNLFSISSEEKYIVLDLIFGMLYPNVSDDQELIDPLLLVLFRRRDTFFNRDTIPIVFHIAMLFVSIFFLFMMITLIRNTSIRTLCVVVVCFELVFKCHNCIVLTASLNFLHIISALALYNLYVASWMVFGKMNIRKWNDNVKLLLLVQMKYFKKKNESEQLGTTTANPDGFSMLESSLIISLLNAIGDKLLCKMELRDCS</sequence>
<evidence type="ECO:0000313" key="5">
    <source>
        <dbReference type="Proteomes" id="UP000054826"/>
    </source>
</evidence>
<keyword evidence="1" id="KW-0472">Membrane</keyword>